<proteinExistence type="inferred from homology"/>
<dbReference type="InterPro" id="IPR036291">
    <property type="entry name" value="NAD(P)-bd_dom_sf"/>
</dbReference>
<dbReference type="EMBL" id="LQQY01000034">
    <property type="protein sequence ID" value="KZE45593.1"/>
    <property type="molecule type" value="Genomic_DNA"/>
</dbReference>
<evidence type="ECO:0000256" key="7">
    <source>
        <dbReference type="ARBA" id="ARBA00023002"/>
    </source>
</evidence>
<dbReference type="PANTHER" id="PTHR21363">
    <property type="entry name" value="PREPHENATE DEHYDROGENASE"/>
    <property type="match status" value="1"/>
</dbReference>
<dbReference type="GO" id="GO:0004665">
    <property type="term" value="F:prephenate dehydrogenase (NADP+) activity"/>
    <property type="evidence" value="ECO:0007669"/>
    <property type="project" value="InterPro"/>
</dbReference>
<evidence type="ECO:0000313" key="12">
    <source>
        <dbReference type="Proteomes" id="UP000076510"/>
    </source>
</evidence>
<dbReference type="SUPFAM" id="SSF55021">
    <property type="entry name" value="ACT-like"/>
    <property type="match status" value="1"/>
</dbReference>
<dbReference type="InterPro" id="IPR046826">
    <property type="entry name" value="PDH_N"/>
</dbReference>
<dbReference type="PANTHER" id="PTHR21363:SF0">
    <property type="entry name" value="PREPHENATE DEHYDROGENASE [NADP(+)]"/>
    <property type="match status" value="1"/>
</dbReference>
<protein>
    <recommendedName>
        <fullName evidence="4">Prephenate dehydrogenase</fullName>
        <ecNumber evidence="3">1.3.1.12</ecNumber>
    </recommendedName>
</protein>
<dbReference type="SUPFAM" id="SSF51735">
    <property type="entry name" value="NAD(P)-binding Rossmann-fold domains"/>
    <property type="match status" value="1"/>
</dbReference>
<evidence type="ECO:0000256" key="5">
    <source>
        <dbReference type="ARBA" id="ARBA00022498"/>
    </source>
</evidence>
<keyword evidence="6" id="KW-0028">Amino-acid biosynthesis</keyword>
<keyword evidence="7" id="KW-0560">Oxidoreductase</keyword>
<dbReference type="PROSITE" id="PS51176">
    <property type="entry name" value="PDH_ADH"/>
    <property type="match status" value="1"/>
</dbReference>
<dbReference type="GO" id="GO:0070403">
    <property type="term" value="F:NAD+ binding"/>
    <property type="evidence" value="ECO:0007669"/>
    <property type="project" value="InterPro"/>
</dbReference>
<dbReference type="NCBIfam" id="NF005107">
    <property type="entry name" value="PRK06545.1-5"/>
    <property type="match status" value="1"/>
</dbReference>
<evidence type="ECO:0000256" key="4">
    <source>
        <dbReference type="ARBA" id="ARBA00016891"/>
    </source>
</evidence>
<comment type="pathway">
    <text evidence="1">Amino-acid biosynthesis; L-tyrosine biosynthesis; (4-hydroxyphenyl)pyruvate from prephenate (NAD(+) route): step 1/1.</text>
</comment>
<dbReference type="Pfam" id="PF02153">
    <property type="entry name" value="PDH_N"/>
    <property type="match status" value="1"/>
</dbReference>
<dbReference type="InterPro" id="IPR003099">
    <property type="entry name" value="Prephen_DH"/>
</dbReference>
<dbReference type="AlphaFoldDB" id="A0A0J5T2J4"/>
<dbReference type="GO" id="GO:0008977">
    <property type="term" value="F:prephenate dehydrogenase (NAD+) activity"/>
    <property type="evidence" value="ECO:0007669"/>
    <property type="project" value="UniProtKB-EC"/>
</dbReference>
<comment type="catalytic activity">
    <reaction evidence="10">
        <text>prephenate + NAD(+) = 3-(4-hydroxyphenyl)pyruvate + CO2 + NADH</text>
        <dbReference type="Rhea" id="RHEA:13869"/>
        <dbReference type="ChEBI" id="CHEBI:16526"/>
        <dbReference type="ChEBI" id="CHEBI:29934"/>
        <dbReference type="ChEBI" id="CHEBI:36242"/>
        <dbReference type="ChEBI" id="CHEBI:57540"/>
        <dbReference type="ChEBI" id="CHEBI:57945"/>
        <dbReference type="EC" id="1.3.1.12"/>
    </reaction>
</comment>
<dbReference type="Gene3D" id="1.10.3660.10">
    <property type="entry name" value="6-phosphogluconate dehydrogenase C-terminal like domain"/>
    <property type="match status" value="1"/>
</dbReference>
<name>A0A0J5T2J4_9BACI</name>
<organism evidence="11 12">
    <name type="scientific">Rossellomorea marisflavi</name>
    <dbReference type="NCBI Taxonomy" id="189381"/>
    <lineage>
        <taxon>Bacteria</taxon>
        <taxon>Bacillati</taxon>
        <taxon>Bacillota</taxon>
        <taxon>Bacilli</taxon>
        <taxon>Bacillales</taxon>
        <taxon>Bacillaceae</taxon>
        <taxon>Rossellomorea</taxon>
    </lineage>
</organism>
<dbReference type="CDD" id="cd04909">
    <property type="entry name" value="ACT_PDH-BS"/>
    <property type="match status" value="1"/>
</dbReference>
<reference evidence="12" key="1">
    <citation type="submission" date="2016-01" db="EMBL/GenBank/DDBJ databases">
        <title>Whole genome sequencing of Bhargavaea cecembensis T14.</title>
        <authorList>
            <person name="Hong K.W."/>
        </authorList>
    </citation>
    <scope>NUCLEOTIDE SEQUENCE [LARGE SCALE GENOMIC DNA]</scope>
    <source>
        <strain evidence="12">M19</strain>
    </source>
</reference>
<dbReference type="InterPro" id="IPR046825">
    <property type="entry name" value="PDH_C"/>
</dbReference>
<evidence type="ECO:0000256" key="3">
    <source>
        <dbReference type="ARBA" id="ARBA00012068"/>
    </source>
</evidence>
<dbReference type="InterPro" id="IPR002912">
    <property type="entry name" value="ACT_dom"/>
</dbReference>
<dbReference type="InterPro" id="IPR045865">
    <property type="entry name" value="ACT-like_dom_sf"/>
</dbReference>
<dbReference type="PROSITE" id="PS51671">
    <property type="entry name" value="ACT"/>
    <property type="match status" value="1"/>
</dbReference>
<dbReference type="Pfam" id="PF20463">
    <property type="entry name" value="PDH_C"/>
    <property type="match status" value="1"/>
</dbReference>
<evidence type="ECO:0000256" key="10">
    <source>
        <dbReference type="ARBA" id="ARBA00049260"/>
    </source>
</evidence>
<dbReference type="InterPro" id="IPR050812">
    <property type="entry name" value="Preph/Arog_dehydrog"/>
</dbReference>
<comment type="similarity">
    <text evidence="2">Belongs to the prephenate/arogenate dehydrogenase family.</text>
</comment>
<gene>
    <name evidence="11" type="ORF">AV649_05295</name>
</gene>
<dbReference type="SUPFAM" id="SSF48179">
    <property type="entry name" value="6-phosphogluconate dehydrogenase C-terminal domain-like"/>
    <property type="match status" value="1"/>
</dbReference>
<dbReference type="OrthoDB" id="9802008at2"/>
<evidence type="ECO:0000256" key="1">
    <source>
        <dbReference type="ARBA" id="ARBA00005067"/>
    </source>
</evidence>
<dbReference type="Pfam" id="PF01842">
    <property type="entry name" value="ACT"/>
    <property type="match status" value="1"/>
</dbReference>
<comment type="caution">
    <text evidence="11">The sequence shown here is derived from an EMBL/GenBank/DDBJ whole genome shotgun (WGS) entry which is preliminary data.</text>
</comment>
<keyword evidence="8" id="KW-0520">NAD</keyword>
<dbReference type="PATRIC" id="fig|189381.10.peg.2083"/>
<keyword evidence="5" id="KW-0827">Tyrosine biosynthesis</keyword>
<dbReference type="Gene3D" id="3.40.50.720">
    <property type="entry name" value="NAD(P)-binding Rossmann-like Domain"/>
    <property type="match status" value="1"/>
</dbReference>
<evidence type="ECO:0000256" key="2">
    <source>
        <dbReference type="ARBA" id="ARBA00007964"/>
    </source>
</evidence>
<dbReference type="FunFam" id="1.10.3660.10:FF:000003">
    <property type="entry name" value="Prephenate dehydrogenase"/>
    <property type="match status" value="1"/>
</dbReference>
<keyword evidence="9" id="KW-0057">Aromatic amino acid biosynthesis</keyword>
<evidence type="ECO:0000256" key="8">
    <source>
        <dbReference type="ARBA" id="ARBA00023027"/>
    </source>
</evidence>
<dbReference type="InterPro" id="IPR008927">
    <property type="entry name" value="6-PGluconate_DH-like_C_sf"/>
</dbReference>
<sequence>MKGNVVVIGLGLIGGSLALCIKNQHPEARVAGFDVQEKEMKLGLSLGIIDQAVDSLKDAVESADLIIISTPVFQTEKLLESFRDFNLKPTVIITDTGSTKAQIMKRAESILPEEWCFIGGHPMAGSHKSGVTAAKDFLFENAFYMLTPGKGHSEERIDELKQWLSGTQAKFIVIDPKEHDAVTGTISHFPHIVAASLVQQAKRHAEDHPYVRRLAAGGFRDITRIASSSPVMWKDITMQNREVLLAQLAQWNEEMNAVIEMIEENDPEVIASYFEEAKSFRDELPMLSKGAIPSFYDLFVDVPDYPGVISEVTGYLAEEEISLTNIRIMETREDIYGVLVISFQTSQDRDKAMKCLTNKTGYELFLG</sequence>
<dbReference type="EC" id="1.3.1.12" evidence="3"/>
<accession>A0A0J5T2J4</accession>
<dbReference type="UniPathway" id="UPA00122">
    <property type="reaction ID" value="UER00961"/>
</dbReference>
<dbReference type="Proteomes" id="UP000076510">
    <property type="component" value="Unassembled WGS sequence"/>
</dbReference>
<evidence type="ECO:0000256" key="6">
    <source>
        <dbReference type="ARBA" id="ARBA00022605"/>
    </source>
</evidence>
<dbReference type="GO" id="GO:0006571">
    <property type="term" value="P:tyrosine biosynthetic process"/>
    <property type="evidence" value="ECO:0007669"/>
    <property type="project" value="UniProtKB-UniPathway"/>
</dbReference>
<dbReference type="RefSeq" id="WP_048005879.1">
    <property type="nucleotide sequence ID" value="NZ_CAXQIX010000042.1"/>
</dbReference>
<evidence type="ECO:0000256" key="9">
    <source>
        <dbReference type="ARBA" id="ARBA00023141"/>
    </source>
</evidence>
<dbReference type="FunFam" id="3.40.50.720:FF:000208">
    <property type="entry name" value="Prephenate dehydrogenase"/>
    <property type="match status" value="1"/>
</dbReference>
<evidence type="ECO:0000313" key="11">
    <source>
        <dbReference type="EMBL" id="KZE45593.1"/>
    </source>
</evidence>